<dbReference type="InterPro" id="IPR035647">
    <property type="entry name" value="EFG_III/V"/>
</dbReference>
<organism evidence="5 6">
    <name type="scientific">Auxenochlorella protothecoides</name>
    <name type="common">Green microalga</name>
    <name type="synonym">Chlorella protothecoides</name>
    <dbReference type="NCBI Taxonomy" id="3075"/>
    <lineage>
        <taxon>Eukaryota</taxon>
        <taxon>Viridiplantae</taxon>
        <taxon>Chlorophyta</taxon>
        <taxon>core chlorophytes</taxon>
        <taxon>Trebouxiophyceae</taxon>
        <taxon>Chlorellales</taxon>
        <taxon>Chlorellaceae</taxon>
        <taxon>Auxenochlorella</taxon>
    </lineage>
</organism>
<dbReference type="InterPro" id="IPR020568">
    <property type="entry name" value="Ribosomal_Su5_D2-typ_SF"/>
</dbReference>
<dbReference type="InterPro" id="IPR011047">
    <property type="entry name" value="Quinoprotein_ADH-like_sf"/>
</dbReference>
<evidence type="ECO:0000256" key="1">
    <source>
        <dbReference type="SAM" id="Coils"/>
    </source>
</evidence>
<gene>
    <name evidence="5" type="ORF">APUTEX25_004273</name>
</gene>
<feature type="compositionally biased region" description="Gly residues" evidence="2">
    <location>
        <begin position="1257"/>
        <end position="1267"/>
    </location>
</feature>
<dbReference type="GO" id="GO:0003924">
    <property type="term" value="F:GTPase activity"/>
    <property type="evidence" value="ECO:0007669"/>
    <property type="project" value="InterPro"/>
</dbReference>
<feature type="compositionally biased region" description="Low complexity" evidence="2">
    <location>
        <begin position="1138"/>
        <end position="1149"/>
    </location>
</feature>
<dbReference type="Pfam" id="PF00009">
    <property type="entry name" value="GTP_EFTU"/>
    <property type="match status" value="1"/>
</dbReference>
<dbReference type="InterPro" id="IPR027417">
    <property type="entry name" value="P-loop_NTPase"/>
</dbReference>
<feature type="transmembrane region" description="Helical" evidence="3">
    <location>
        <begin position="993"/>
        <end position="1013"/>
    </location>
</feature>
<keyword evidence="1" id="KW-0175">Coiled coil</keyword>
<feature type="domain" description="Tr-type G" evidence="4">
    <location>
        <begin position="58"/>
        <end position="319"/>
    </location>
</feature>
<protein>
    <recommendedName>
        <fullName evidence="4">Tr-type G domain-containing protein</fullName>
    </recommendedName>
</protein>
<dbReference type="PANTHER" id="PTHR42908">
    <property type="entry name" value="TRANSLATION ELONGATION FACTOR-RELATED"/>
    <property type="match status" value="1"/>
</dbReference>
<feature type="coiled-coil region" evidence="1">
    <location>
        <begin position="1036"/>
        <end position="1082"/>
    </location>
</feature>
<dbReference type="InterPro" id="IPR014721">
    <property type="entry name" value="Ribsml_uS5_D2-typ_fold_subgr"/>
</dbReference>
<feature type="compositionally biased region" description="Gly residues" evidence="2">
    <location>
        <begin position="31"/>
        <end position="40"/>
    </location>
</feature>
<feature type="region of interest" description="Disordered" evidence="2">
    <location>
        <begin position="1205"/>
        <end position="1268"/>
    </location>
</feature>
<dbReference type="NCBIfam" id="TIGR00231">
    <property type="entry name" value="small_GTP"/>
    <property type="match status" value="1"/>
</dbReference>
<dbReference type="Gene3D" id="3.40.50.300">
    <property type="entry name" value="P-loop containing nucleotide triphosphate hydrolases"/>
    <property type="match status" value="1"/>
</dbReference>
<dbReference type="Pfam" id="PF00400">
    <property type="entry name" value="WD40"/>
    <property type="match status" value="2"/>
</dbReference>
<feature type="region of interest" description="Disordered" evidence="2">
    <location>
        <begin position="1133"/>
        <end position="1185"/>
    </location>
</feature>
<dbReference type="SUPFAM" id="SSF54980">
    <property type="entry name" value="EF-G C-terminal domain-like"/>
    <property type="match status" value="1"/>
</dbReference>
<dbReference type="SUPFAM" id="SSF50998">
    <property type="entry name" value="Quinoprotein alcohol dehydrogenase-like"/>
    <property type="match status" value="1"/>
</dbReference>
<evidence type="ECO:0000313" key="6">
    <source>
        <dbReference type="Proteomes" id="UP000279271"/>
    </source>
</evidence>
<dbReference type="GO" id="GO:0005525">
    <property type="term" value="F:GTP binding"/>
    <property type="evidence" value="ECO:0007669"/>
    <property type="project" value="InterPro"/>
</dbReference>
<dbReference type="GO" id="GO:1990904">
    <property type="term" value="C:ribonucleoprotein complex"/>
    <property type="evidence" value="ECO:0007669"/>
    <property type="project" value="TreeGrafter"/>
</dbReference>
<evidence type="ECO:0000256" key="3">
    <source>
        <dbReference type="SAM" id="Phobius"/>
    </source>
</evidence>
<keyword evidence="3" id="KW-0812">Transmembrane</keyword>
<reference evidence="6" key="1">
    <citation type="journal article" date="2018" name="Algal Res.">
        <title>Characterization of plant carbon substrate utilization by Auxenochlorella protothecoides.</title>
        <authorList>
            <person name="Vogler B.W."/>
            <person name="Starkenburg S.R."/>
            <person name="Sudasinghe N."/>
            <person name="Schambach J.Y."/>
            <person name="Rollin J.A."/>
            <person name="Pattathil S."/>
            <person name="Barry A.N."/>
        </authorList>
    </citation>
    <scope>NUCLEOTIDE SEQUENCE [LARGE SCALE GENOMIC DNA]</scope>
    <source>
        <strain evidence="6">UTEX 25</strain>
    </source>
</reference>
<feature type="region of interest" description="Disordered" evidence="2">
    <location>
        <begin position="31"/>
        <end position="51"/>
    </location>
</feature>
<keyword evidence="3" id="KW-1133">Transmembrane helix</keyword>
<dbReference type="InterPro" id="IPR005225">
    <property type="entry name" value="Small_GTP-bd"/>
</dbReference>
<dbReference type="SUPFAM" id="SSF52540">
    <property type="entry name" value="P-loop containing nucleoside triphosphate hydrolases"/>
    <property type="match status" value="1"/>
</dbReference>
<dbReference type="PROSITE" id="PS51722">
    <property type="entry name" value="G_TR_2"/>
    <property type="match status" value="1"/>
</dbReference>
<dbReference type="PANTHER" id="PTHR42908:SF3">
    <property type="entry name" value="ELONGATION FACTOR-LIKE GTPASE 1"/>
    <property type="match status" value="1"/>
</dbReference>
<feature type="region of interest" description="Disordered" evidence="2">
    <location>
        <begin position="742"/>
        <end position="762"/>
    </location>
</feature>
<evidence type="ECO:0000256" key="2">
    <source>
        <dbReference type="SAM" id="MobiDB-lite"/>
    </source>
</evidence>
<dbReference type="EMBL" id="QOKY01000128">
    <property type="protein sequence ID" value="RMZ57439.1"/>
    <property type="molecule type" value="Genomic_DNA"/>
</dbReference>
<dbReference type="InterPro" id="IPR015943">
    <property type="entry name" value="WD40/YVTN_repeat-like_dom_sf"/>
</dbReference>
<dbReference type="Gene3D" id="3.30.70.240">
    <property type="match status" value="1"/>
</dbReference>
<dbReference type="GO" id="GO:0043022">
    <property type="term" value="F:ribosome binding"/>
    <property type="evidence" value="ECO:0007669"/>
    <property type="project" value="TreeGrafter"/>
</dbReference>
<dbReference type="FunFam" id="3.40.50.300:FF:000746">
    <property type="entry name" value="Ribosome assembly protein 1"/>
    <property type="match status" value="1"/>
</dbReference>
<dbReference type="Gene3D" id="2.130.10.10">
    <property type="entry name" value="YVTN repeat-like/Quinoprotein amine dehydrogenase"/>
    <property type="match status" value="1"/>
</dbReference>
<sequence length="1304" mass="136282">MNSDLGLVSHLQHQTVRCALAWEGAQQAYSGWGGGPGGPGRDLQPPVTSQSQCTPAQDRIRNVCVLAHVDHGKTTLSDHLIASNGLIHPRLAGELRFLDSGEEEQIRGITMKSSSITLMHLAGERGGPRRQRTPANMRESGHLINLIDSPGHIDFCSEVSTAVRLSDGALVVVDAVEGVCIQTHAVLRQAWEERLDMVLVINKIDRLALELRLGPEEAYARLRAVVDHVNLVVSSFHSEQFISEADAVLAHENTRSQALQARAGGGAGEGAEDDAGAEDVFSPSKGNVVFGSAGDGWAFGLADFAGLYAAKLGCKASALERALRHGPRCASRLGRPEVAQVLCLGQGGAHAGNAEVDAQGTALGLSAEGVARLRDSIEAGVLAGFGMATEAGPLCDEPMWGVGFEVEARVVGSGDEASPAPRTGDDVYGPLSGQVAAAVRAAARRALAASAPRLVEAMYLCEIATSSEGLSAVYAVLGRRRARVLREELREGSDLFMGEAGGCLGVGGLAGRSAGERRRRAAQTPWDMQRLTGLQVHTQLCLSPNHHLSPPPAVHAYLPAESSFGFVDELRRRSSGAASASLLLSHWERLGVDPFFVPTSLLEREEWGEEGQGVGAANLARKLIDATRRRKGLPVEEKVVESATKQRTRARKVMKRRAPLQKYGAPLYGVAWPDGPHAYMAGGGNLGIENKVVVVSCDERGKLSDEVTKYNTGDDAPYRMAMHPSGRSLVLGMTRGGVQGVDLQPSTSGRDAPELSRPGGSFASRAPSIGALKCLSFSSDGRLLVMGGEDGSVRIVHWPSLEPKLHWQASEDKAIRAADLSRAHSDGILTTTDEAGMAALWNAETGDKVLQLAVPQDMPRATFFKCIALAEGAGPAIYAAVKWKGEGHILRWRQLASGEIRLEARSRGPVTRSPICGFVASPSGRLLGAVTPDGDQVVVTAGGLRRVLHRRGAHMTFATAIAFSPDEKWVLSTSADASAVLTRVPSGSLGAHLAYILALLATLLAVAAHFFLAGDARALLAARGMVGLPTETYSTRAAQEQQLRAVEEQRKQLLEAAQRRALEDLTQQAALEAQQLALLRALGQAMPPNGAGAQQAAAAGQLDLGAAARRTLTDDIARGLHLFGAQQAGYKGQEGATPAALPPSLALSPQGANGLGPAPSAGTHAIRPQHQLQGPSPTAPVAALHGAGGADWSSLVRSGLTAGLQRSLVPGSDGPPPPSPLSNQASPHKRSRASLDGEGPSPGPAPRSQGVATPSGVGQGRGDGAGYHGVAQYRGAAAGAGEAVLYGASADSPAQLAMSPTSQA</sequence>
<dbReference type="SMART" id="SM00320">
    <property type="entry name" value="WD40"/>
    <property type="match status" value="3"/>
</dbReference>
<dbReference type="PRINTS" id="PR00315">
    <property type="entry name" value="ELONGATNFCT"/>
</dbReference>
<proteinExistence type="predicted"/>
<keyword evidence="3" id="KW-0472">Membrane</keyword>
<evidence type="ECO:0000259" key="4">
    <source>
        <dbReference type="PROSITE" id="PS51722"/>
    </source>
</evidence>
<dbReference type="GO" id="GO:0005829">
    <property type="term" value="C:cytosol"/>
    <property type="evidence" value="ECO:0007669"/>
    <property type="project" value="TreeGrafter"/>
</dbReference>
<evidence type="ECO:0000313" key="5">
    <source>
        <dbReference type="EMBL" id="RMZ57439.1"/>
    </source>
</evidence>
<dbReference type="GO" id="GO:0042256">
    <property type="term" value="P:cytosolic ribosome assembly"/>
    <property type="evidence" value="ECO:0007669"/>
    <property type="project" value="TreeGrafter"/>
</dbReference>
<name>A0A3M7L5D3_AUXPR</name>
<dbReference type="CDD" id="cd01885">
    <property type="entry name" value="EF2"/>
    <property type="match status" value="1"/>
</dbReference>
<dbReference type="InterPro" id="IPR001680">
    <property type="entry name" value="WD40_rpt"/>
</dbReference>
<dbReference type="SUPFAM" id="SSF54211">
    <property type="entry name" value="Ribosomal protein S5 domain 2-like"/>
    <property type="match status" value="1"/>
</dbReference>
<dbReference type="Gene3D" id="3.30.230.10">
    <property type="match status" value="1"/>
</dbReference>
<comment type="caution">
    <text evidence="5">The sequence shown here is derived from an EMBL/GenBank/DDBJ whole genome shotgun (WGS) entry which is preliminary data.</text>
</comment>
<accession>A0A3M7L5D3</accession>
<dbReference type="Proteomes" id="UP000279271">
    <property type="component" value="Unassembled WGS sequence"/>
</dbReference>
<dbReference type="InterPro" id="IPR000795">
    <property type="entry name" value="T_Tr_GTP-bd_dom"/>
</dbReference>